<feature type="domain" description="Xylanolytic transcriptional activator regulatory" evidence="4">
    <location>
        <begin position="314"/>
        <end position="389"/>
    </location>
</feature>
<dbReference type="CDD" id="cd00067">
    <property type="entry name" value="GAL4"/>
    <property type="match status" value="1"/>
</dbReference>
<dbReference type="InterPro" id="IPR036864">
    <property type="entry name" value="Zn2-C6_fun-type_DNA-bd_sf"/>
</dbReference>
<evidence type="ECO:0000256" key="3">
    <source>
        <dbReference type="SAM" id="MobiDB-lite"/>
    </source>
</evidence>
<feature type="compositionally biased region" description="Low complexity" evidence="3">
    <location>
        <begin position="1"/>
        <end position="12"/>
    </location>
</feature>
<dbReference type="OrthoDB" id="4456959at2759"/>
<reference evidence="5" key="1">
    <citation type="submission" date="2020-11" db="EMBL/GenBank/DDBJ databases">
        <authorList>
            <consortium name="DOE Joint Genome Institute"/>
            <person name="Ahrendt S."/>
            <person name="Riley R."/>
            <person name="Andreopoulos W."/>
            <person name="Labutti K."/>
            <person name="Pangilinan J."/>
            <person name="Ruiz-Duenas F.J."/>
            <person name="Barrasa J.M."/>
            <person name="Sanchez-Garcia M."/>
            <person name="Camarero S."/>
            <person name="Miyauchi S."/>
            <person name="Serrano A."/>
            <person name="Linde D."/>
            <person name="Babiker R."/>
            <person name="Drula E."/>
            <person name="Ayuso-Fernandez I."/>
            <person name="Pacheco R."/>
            <person name="Padilla G."/>
            <person name="Ferreira P."/>
            <person name="Barriuso J."/>
            <person name="Kellner H."/>
            <person name="Castanera R."/>
            <person name="Alfaro M."/>
            <person name="Ramirez L."/>
            <person name="Pisabarro A.G."/>
            <person name="Kuo A."/>
            <person name="Tritt A."/>
            <person name="Lipzen A."/>
            <person name="He G."/>
            <person name="Yan M."/>
            <person name="Ng V."/>
            <person name="Cullen D."/>
            <person name="Martin F."/>
            <person name="Rosso M.-N."/>
            <person name="Henrissat B."/>
            <person name="Hibbett D."/>
            <person name="Martinez A.T."/>
            <person name="Grigoriev I.V."/>
        </authorList>
    </citation>
    <scope>NUCLEOTIDE SEQUENCE</scope>
    <source>
        <strain evidence="5">CBS 506.95</strain>
    </source>
</reference>
<dbReference type="InterPro" id="IPR007219">
    <property type="entry name" value="XnlR_reg_dom"/>
</dbReference>
<dbReference type="GO" id="GO:0000981">
    <property type="term" value="F:DNA-binding transcription factor activity, RNA polymerase II-specific"/>
    <property type="evidence" value="ECO:0007669"/>
    <property type="project" value="InterPro"/>
</dbReference>
<dbReference type="InterPro" id="IPR050987">
    <property type="entry name" value="AtrR-like"/>
</dbReference>
<dbReference type="AlphaFoldDB" id="A0A9P6ECI0"/>
<dbReference type="SUPFAM" id="SSF57701">
    <property type="entry name" value="Zn2/Cys6 DNA-binding domain"/>
    <property type="match status" value="1"/>
</dbReference>
<evidence type="ECO:0000256" key="1">
    <source>
        <dbReference type="ARBA" id="ARBA00022723"/>
    </source>
</evidence>
<keyword evidence="1" id="KW-0479">Metal-binding</keyword>
<evidence type="ECO:0000313" key="5">
    <source>
        <dbReference type="EMBL" id="KAF9526530.1"/>
    </source>
</evidence>
<dbReference type="GO" id="GO:0006351">
    <property type="term" value="P:DNA-templated transcription"/>
    <property type="evidence" value="ECO:0007669"/>
    <property type="project" value="InterPro"/>
</dbReference>
<keyword evidence="2" id="KW-0539">Nucleus</keyword>
<name>A0A9P6ECI0_9AGAR</name>
<keyword evidence="6" id="KW-1185">Reference proteome</keyword>
<dbReference type="Gene3D" id="4.10.240.10">
    <property type="entry name" value="Zn(2)-C6 fungal-type DNA-binding domain"/>
    <property type="match status" value="1"/>
</dbReference>
<accession>A0A9P6ECI0</accession>
<evidence type="ECO:0000256" key="2">
    <source>
        <dbReference type="ARBA" id="ARBA00023242"/>
    </source>
</evidence>
<dbReference type="PANTHER" id="PTHR46910:SF38">
    <property type="entry name" value="ZN(2)-C6 FUNGAL-TYPE DOMAIN-CONTAINING PROTEIN"/>
    <property type="match status" value="1"/>
</dbReference>
<dbReference type="CDD" id="cd12148">
    <property type="entry name" value="fungal_TF_MHR"/>
    <property type="match status" value="1"/>
</dbReference>
<sequence>MDDSDSGPSPSGVQVKKRRIPGACDECKRKKGDSAKMPDNRCTNCIQQSLECSHKEVGKTLGPAKRYVESLEARLEKMDILFNKMLPGLDMNEELAKLDRGEEEADKLPRNDDETSALAQQMGQLTLLNPLRARFFGKSSNVQLFKTCLDMKWHYTGKPQAESSLTQGRRPKYWEIPKWAEQDQTDLQPSYLFYTFPPEDLMVSLIDLYFIHLNPLLPVLHRPIFERSIKQGLHLRNTEFGATVLLVCAHGSKYSEDPRVMVDGSNTWLSSGWNWYKQVRGLGQQLPPRCTLYTLQVFSLLTLFSIVSPVQDNCWIQTGMALRIAVDVGIHTKKGKESSPTTESELWKRAFWCCWVLDHRYSAIFGRSPSLKDEEFVIDLDFPLECDDEYWDHDFQQPDSKPSEICYFTALLRLTQIFGRAMRVVYSLRRYQSPFQKAPIRPEQDYLNELDASLNDWRTGLPPHLRLENDSQSTSDLFKVQSAYLHASFYHHQICIYRPYIPTLHNPVQGPIPALVICKNAAQSCLRALETMRILHSKPSPTTLDVFGRIILISIWNGPTSSESPVTRQLEEDLQQCNQAMLYAEDRSVPTSCNEII</sequence>
<proteinExistence type="predicted"/>
<protein>
    <submittedName>
        <fullName evidence="5">Fungal-specific transcription factor domain-containing protein</fullName>
    </submittedName>
</protein>
<dbReference type="GO" id="GO:0008270">
    <property type="term" value="F:zinc ion binding"/>
    <property type="evidence" value="ECO:0007669"/>
    <property type="project" value="InterPro"/>
</dbReference>
<gene>
    <name evidence="5" type="ORF">CPB83DRAFT_770041</name>
</gene>
<dbReference type="SMART" id="SM00906">
    <property type="entry name" value="Fungal_trans"/>
    <property type="match status" value="1"/>
</dbReference>
<evidence type="ECO:0000259" key="4">
    <source>
        <dbReference type="SMART" id="SM00906"/>
    </source>
</evidence>
<dbReference type="InterPro" id="IPR001138">
    <property type="entry name" value="Zn2Cys6_DnaBD"/>
</dbReference>
<dbReference type="Proteomes" id="UP000807306">
    <property type="component" value="Unassembled WGS sequence"/>
</dbReference>
<dbReference type="PANTHER" id="PTHR46910">
    <property type="entry name" value="TRANSCRIPTION FACTOR PDR1"/>
    <property type="match status" value="1"/>
</dbReference>
<dbReference type="Pfam" id="PF04082">
    <property type="entry name" value="Fungal_trans"/>
    <property type="match status" value="1"/>
</dbReference>
<organism evidence="5 6">
    <name type="scientific">Crepidotus variabilis</name>
    <dbReference type="NCBI Taxonomy" id="179855"/>
    <lineage>
        <taxon>Eukaryota</taxon>
        <taxon>Fungi</taxon>
        <taxon>Dikarya</taxon>
        <taxon>Basidiomycota</taxon>
        <taxon>Agaricomycotina</taxon>
        <taxon>Agaricomycetes</taxon>
        <taxon>Agaricomycetidae</taxon>
        <taxon>Agaricales</taxon>
        <taxon>Agaricineae</taxon>
        <taxon>Crepidotaceae</taxon>
        <taxon>Crepidotus</taxon>
    </lineage>
</organism>
<feature type="region of interest" description="Disordered" evidence="3">
    <location>
        <begin position="1"/>
        <end position="20"/>
    </location>
</feature>
<comment type="caution">
    <text evidence="5">The sequence shown here is derived from an EMBL/GenBank/DDBJ whole genome shotgun (WGS) entry which is preliminary data.</text>
</comment>
<dbReference type="EMBL" id="MU157870">
    <property type="protein sequence ID" value="KAF9526530.1"/>
    <property type="molecule type" value="Genomic_DNA"/>
</dbReference>
<dbReference type="GO" id="GO:0003677">
    <property type="term" value="F:DNA binding"/>
    <property type="evidence" value="ECO:0007669"/>
    <property type="project" value="InterPro"/>
</dbReference>
<evidence type="ECO:0000313" key="6">
    <source>
        <dbReference type="Proteomes" id="UP000807306"/>
    </source>
</evidence>